<dbReference type="InterPro" id="IPR011989">
    <property type="entry name" value="ARM-like"/>
</dbReference>
<feature type="domain" description="URB1 central HEAT repeat" evidence="3">
    <location>
        <begin position="660"/>
        <end position="743"/>
    </location>
</feature>
<dbReference type="SUPFAM" id="SSF48371">
    <property type="entry name" value="ARM repeat"/>
    <property type="match status" value="1"/>
</dbReference>
<evidence type="ECO:0008006" key="6">
    <source>
        <dbReference type="Google" id="ProtNLM"/>
    </source>
</evidence>
<dbReference type="Gene3D" id="1.25.10.10">
    <property type="entry name" value="Leucine-rich Repeat Variant"/>
    <property type="match status" value="1"/>
</dbReference>
<keyword evidence="5" id="KW-1185">Reference proteome</keyword>
<proteinExistence type="predicted"/>
<dbReference type="InterPro" id="IPR016024">
    <property type="entry name" value="ARM-type_fold"/>
</dbReference>
<dbReference type="EMBL" id="CAVNYO010000444">
    <property type="protein sequence ID" value="CAK5281477.1"/>
    <property type="molecule type" value="Genomic_DNA"/>
</dbReference>
<comment type="caution">
    <text evidence="4">The sequence shown here is derived from an EMBL/GenBank/DDBJ whole genome shotgun (WGS) entry which is preliminary data.</text>
</comment>
<dbReference type="PANTHER" id="PTHR13500:SF0">
    <property type="entry name" value="NUCLEOLAR PRE-RIBOSOMAL-ASSOCIATED PROTEIN 1"/>
    <property type="match status" value="1"/>
</dbReference>
<evidence type="ECO:0000313" key="5">
    <source>
        <dbReference type="Proteomes" id="UP001295794"/>
    </source>
</evidence>
<dbReference type="InterPro" id="IPR032436">
    <property type="entry name" value="URB1_C"/>
</dbReference>
<dbReference type="PANTHER" id="PTHR13500">
    <property type="entry name" value="NUCLEOLAR PRERIBOSOMAL-ASSOCIATED PROTEIN 1"/>
    <property type="match status" value="1"/>
</dbReference>
<name>A0AAD2HWJ8_9AGAR</name>
<dbReference type="InterPro" id="IPR021714">
    <property type="entry name" value="URB1_N"/>
</dbReference>
<organism evidence="4 5">
    <name type="scientific">Mycena citricolor</name>
    <dbReference type="NCBI Taxonomy" id="2018698"/>
    <lineage>
        <taxon>Eukaryota</taxon>
        <taxon>Fungi</taxon>
        <taxon>Dikarya</taxon>
        <taxon>Basidiomycota</taxon>
        <taxon>Agaricomycotina</taxon>
        <taxon>Agaricomycetes</taxon>
        <taxon>Agaricomycetidae</taxon>
        <taxon>Agaricales</taxon>
        <taxon>Marasmiineae</taxon>
        <taxon>Mycenaceae</taxon>
        <taxon>Mycena</taxon>
    </lineage>
</organism>
<dbReference type="InterPro" id="IPR039844">
    <property type="entry name" value="URB1"/>
</dbReference>
<dbReference type="GO" id="GO:0000463">
    <property type="term" value="P:maturation of LSU-rRNA from tricistronic rRNA transcript (SSU-rRNA, 5.8S rRNA, LSU-rRNA)"/>
    <property type="evidence" value="ECO:0007669"/>
    <property type="project" value="TreeGrafter"/>
</dbReference>
<evidence type="ECO:0000259" key="3">
    <source>
        <dbReference type="Pfam" id="PF26140"/>
    </source>
</evidence>
<sequence>MKISVRHVTLRCDHHIALQNFSLAFMPEPPAKRQKSSGRIPRKFATADEIRQALSSHDQAELAHTLSDLRTQFALWSHGNSSSISSSDPRLLLVSKYLEASPGAHDLFSLWESYSPNIRNPGPLVLLVSLFASILSLLSTHYTFHAPGHTIVRTLLTPAWMRRLNSYVGGTHNELVLVTLKLFNVLSVFGGGREKRAVLEGFAWETKSLPKLLSMRRRSSFEDSADALTKPDIRTLYVLFCLSFVDHDTLYPLKTAFLEQHKDVFYSIFRGLHQDSFVVIRRVLEICWAGIWSDPKLKRTLKITLFNEITISHLLKIHERQSAEDDDPEHVPADLVHHFLLAICTHPGRGLVFKDQGWYPRTIGADDKGNSRLYNKILANILKTLKVNEDSRHQELALKMMAACPELVAGFWSAANLTLEPRLSSRWIANISFFGHVISLPVPTASFSSVDQTVLYQPSPPPLNIILENVFPSVNTKTHFSKGLQHSSGLVQHCTALALCKCLGKYRAVLDDFRIIQNALKEDVSDGQWSKMQRDLEKEIRHRVPEFQVVLAYATGKTDNDAKAALLAESAQRLLWMYHSCLPSLVSETRFDVGKMVQNLSSQTQSSASAEGLNPVRRLHVIRLLRDSPQFVWSGKSTATGRSHLHVLLGLFCDSGTGISIKKAVGSLIVHLLASSVAFQHNVHEADLWLRAADGATDSVATFLDQCLQVHLKKPYQYMEDLRALAPDAEPVSSLLLTVLEQLTSRTEPALFVFVRRLFIGLSSIQRDLTLLRLCFARLESLTVGSEPEISRQVDIVRWCLDGFPETNCVLDSEPMPDFEDVNQLLTWMKIVGTHSREDLQKGFQLVVQSDASAVAQFADAVDPRTRLLWTLPLADIQSHQVLVNAALRCDLLDLKRMVCLVGHKISSNTSPTLMFLASVCRGLASSPYWPDVRLEIFTHSSMCEIFTRIDAPKSTLDGISALLAASLDAALEADRQVVSELTQHWLGVLTESGFHPASRSLHGNRFEMLTWLMYPANQSSSQLVDAAVKALEHSTRGESLLVHLPVLASLAQNSPALESMIAAAVGSCLPIGIQGYSLNTQSLDQCAPTWARRAYPLTAIPKIESLLFQDSDWTDSSVTLAATILYRSGCDPDRFSQWLSSDFASRRSTAHLARVFQAQLERSPHTIDASAFDPFLGRLFAQVADDNVSSTLREPCAAACHAIFNEYPEMTPKFLSTLEKCIGKLRDTSLTMQLLSIGKRFSSNSLIEHALRWGVDVLATSEPDTLLVGAITSMIEATRSLHSASTETLLSVIIQHRLFDDASLALSAAILRKGSFKPLLVNRYIQSIIQHPHFFRACNAPSRDALIAVLHVLFNWHPANTCQPTHIQPLVPIYRGTASASDRKLLSILRLFEDERKVSIAAFLSQWSPSVDVPSTGALEAVQSLDPVVVLRTCVHFPDWRKLAAGEAGVRESSSHAQIYDPVFLILLFAHAMAEDVPESAFAWIQIFRTNVVSLVIRGLSSKDADLRHVAWAQLAALWAHLESADMQEQPQVVYVLNVLRNAISESEPAKRLPSYATLTIAHALRGIFYPAHFTYPLTARFLLQRPSIDLTDVPLLYGMLYSSSDDWKKERGWIIRFIADGMSSSDDWRVLKRRHTWELLATLFQSSEEDQSLRNAILEVLANVTCNRQATTSLLLKSNLLQWIETQLLQGIAEVLAWTRILENILVVVDAAKLESATAGEWRSVVSRCLAILLKNMPNHGGVSTLSPNFSLTDREAKPDTVLATIAPVILRLSSLPGNPPHSLREVLDLAVQGIQSLERDIPLHGGCLNTLLNAESAPCRAEDLHRVPEMDCLTAWGFSLECLWQASMCLPQKSTAWDELTPRLLVWRSMVGLERCVVGEWARKMTVSMV</sequence>
<dbReference type="Pfam" id="PF11707">
    <property type="entry name" value="Npa1"/>
    <property type="match status" value="1"/>
</dbReference>
<dbReference type="GO" id="GO:0000466">
    <property type="term" value="P:maturation of 5.8S rRNA from tricistronic rRNA transcript (SSU-rRNA, 5.8S rRNA, LSU-rRNA)"/>
    <property type="evidence" value="ECO:0007669"/>
    <property type="project" value="TreeGrafter"/>
</dbReference>
<feature type="domain" description="URB1 C-terminal" evidence="2">
    <location>
        <begin position="1495"/>
        <end position="1685"/>
    </location>
</feature>
<reference evidence="4" key="1">
    <citation type="submission" date="2023-11" db="EMBL/GenBank/DDBJ databases">
        <authorList>
            <person name="De Vega J J."/>
            <person name="De Vega J J."/>
        </authorList>
    </citation>
    <scope>NUCLEOTIDE SEQUENCE</scope>
</reference>
<evidence type="ECO:0000259" key="1">
    <source>
        <dbReference type="Pfam" id="PF11707"/>
    </source>
</evidence>
<feature type="domain" description="URB1 N-terminal" evidence="1">
    <location>
        <begin position="105"/>
        <end position="430"/>
    </location>
</feature>
<protein>
    <recommendedName>
        <fullName evidence="6">Nucleolar pre-ribosomal-associated protein 1 C-terminal domain-containing protein</fullName>
    </recommendedName>
</protein>
<evidence type="ECO:0000313" key="4">
    <source>
        <dbReference type="EMBL" id="CAK5281477.1"/>
    </source>
</evidence>
<evidence type="ECO:0000259" key="2">
    <source>
        <dbReference type="Pfam" id="PF16201"/>
    </source>
</evidence>
<gene>
    <name evidence="4" type="ORF">MYCIT1_LOCUS32622</name>
</gene>
<dbReference type="InterPro" id="IPR059018">
    <property type="entry name" value="HEAT_URB1"/>
</dbReference>
<dbReference type="GO" id="GO:0005730">
    <property type="term" value="C:nucleolus"/>
    <property type="evidence" value="ECO:0007669"/>
    <property type="project" value="TreeGrafter"/>
</dbReference>
<dbReference type="Pfam" id="PF26140">
    <property type="entry name" value="HEAT_URB1"/>
    <property type="match status" value="1"/>
</dbReference>
<dbReference type="Proteomes" id="UP001295794">
    <property type="component" value="Unassembled WGS sequence"/>
</dbReference>
<dbReference type="Pfam" id="PF16201">
    <property type="entry name" value="NopRA1"/>
    <property type="match status" value="1"/>
</dbReference>
<accession>A0AAD2HWJ8</accession>